<sequence length="133" mass="15782">MSKKQFAKSIDEFPQTLGAITKGKRRINPSLSLRIGERLDIDESYFSILQTYYDIEQEKRKQRKNLHPDLSKIRPVVFWDTDIDKIDWIKYKPSIITRVFERGNEQEKQEITRFYGKEDVSAVLKQNKNLLTS</sequence>
<dbReference type="SUPFAM" id="SSF47413">
    <property type="entry name" value="lambda repressor-like DNA-binding domains"/>
    <property type="match status" value="1"/>
</dbReference>
<dbReference type="InterPro" id="IPR001387">
    <property type="entry name" value="Cro/C1-type_HTH"/>
</dbReference>
<organism evidence="2 3">
    <name type="scientific">Sunxiuqinia dokdonensis</name>
    <dbReference type="NCBI Taxonomy" id="1409788"/>
    <lineage>
        <taxon>Bacteria</taxon>
        <taxon>Pseudomonadati</taxon>
        <taxon>Bacteroidota</taxon>
        <taxon>Bacteroidia</taxon>
        <taxon>Marinilabiliales</taxon>
        <taxon>Prolixibacteraceae</taxon>
        <taxon>Sunxiuqinia</taxon>
    </lineage>
</organism>
<dbReference type="AlphaFoldDB" id="A0A0L8V8V0"/>
<dbReference type="InterPro" id="IPR010982">
    <property type="entry name" value="Lambda_DNA-bd_dom_sf"/>
</dbReference>
<accession>A0A0L8V8V0</accession>
<dbReference type="EMBL" id="LGIA01000151">
    <property type="protein sequence ID" value="KOH44871.1"/>
    <property type="molecule type" value="Genomic_DNA"/>
</dbReference>
<dbReference type="Proteomes" id="UP000036958">
    <property type="component" value="Unassembled WGS sequence"/>
</dbReference>
<dbReference type="InterPro" id="IPR053830">
    <property type="entry name" value="DUF6922"/>
</dbReference>
<reference evidence="3" key="1">
    <citation type="submission" date="2015-07" db="EMBL/GenBank/DDBJ databases">
        <title>Genome sequencing of Sunxiuqinia dokdonensis strain SK.</title>
        <authorList>
            <person name="Ahn S."/>
            <person name="Kim B.-C."/>
        </authorList>
    </citation>
    <scope>NUCLEOTIDE SEQUENCE [LARGE SCALE GENOMIC DNA]</scope>
    <source>
        <strain evidence="3">SK</strain>
    </source>
</reference>
<dbReference type="RefSeq" id="WP_204374966.1">
    <property type="nucleotide sequence ID" value="NZ_LGIA01000151.1"/>
</dbReference>
<protein>
    <recommendedName>
        <fullName evidence="1">HTH cro/C1-type domain-containing protein</fullName>
    </recommendedName>
</protein>
<dbReference type="GO" id="GO:0003677">
    <property type="term" value="F:DNA binding"/>
    <property type="evidence" value="ECO:0007669"/>
    <property type="project" value="InterPro"/>
</dbReference>
<evidence type="ECO:0000313" key="2">
    <source>
        <dbReference type="EMBL" id="KOH44871.1"/>
    </source>
</evidence>
<proteinExistence type="predicted"/>
<evidence type="ECO:0000259" key="1">
    <source>
        <dbReference type="PROSITE" id="PS50943"/>
    </source>
</evidence>
<keyword evidence="3" id="KW-1185">Reference proteome</keyword>
<dbReference type="PROSITE" id="PS50943">
    <property type="entry name" value="HTH_CROC1"/>
    <property type="match status" value="1"/>
</dbReference>
<comment type="caution">
    <text evidence="2">The sequence shown here is derived from an EMBL/GenBank/DDBJ whole genome shotgun (WGS) entry which is preliminary data.</text>
</comment>
<evidence type="ECO:0000313" key="3">
    <source>
        <dbReference type="Proteomes" id="UP000036958"/>
    </source>
</evidence>
<name>A0A0L8V8V0_9BACT</name>
<feature type="domain" description="HTH cro/C1-type" evidence="1">
    <location>
        <begin position="1"/>
        <end position="46"/>
    </location>
</feature>
<dbReference type="Gene3D" id="1.10.260.40">
    <property type="entry name" value="lambda repressor-like DNA-binding domains"/>
    <property type="match status" value="1"/>
</dbReference>
<gene>
    <name evidence="2" type="ORF">NC99_23030</name>
</gene>
<dbReference type="Pfam" id="PF21956">
    <property type="entry name" value="DUF6922"/>
    <property type="match status" value="1"/>
</dbReference>